<dbReference type="AlphaFoldDB" id="D6Z796"/>
<dbReference type="STRING" id="640132.Srot_1362"/>
<dbReference type="KEGG" id="srt:Srot_1362"/>
<sequence>MGILRLVGFVLPFAAVSCSAPSAPAEHLSDCESVRDPQDSGVCGLRAAGGMRFEARWASMVGHSAKSDPDGKWHIHIEIKVFGRDGVKRQAIRQEGLNPPFFALKDLDGDGRDELLISTFEEDGETMAEVWRSDGGKAYADVGRVAAAVRPTAKNGIFVSQIHAGAPQSDLLFAKFQGSKIVQLATVPAPRENEQCHAQANLGETGMAEEEAREYFCAEAARLR</sequence>
<proteinExistence type="predicted"/>
<dbReference type="RefSeq" id="WP_013138280.1">
    <property type="nucleotide sequence ID" value="NC_014168.1"/>
</dbReference>
<organism evidence="1 2">
    <name type="scientific">Segniliparus rotundus (strain ATCC BAA-972 / CDC 1076 / CIP 108378 / DSM 44985 / JCM 13578)</name>
    <dbReference type="NCBI Taxonomy" id="640132"/>
    <lineage>
        <taxon>Bacteria</taxon>
        <taxon>Bacillati</taxon>
        <taxon>Actinomycetota</taxon>
        <taxon>Actinomycetes</taxon>
        <taxon>Mycobacteriales</taxon>
        <taxon>Segniliparaceae</taxon>
        <taxon>Segniliparus</taxon>
    </lineage>
</organism>
<dbReference type="HOGENOM" id="CLU_104585_0_0_11"/>
<name>D6Z796_SEGRD</name>
<evidence type="ECO:0008006" key="3">
    <source>
        <dbReference type="Google" id="ProtNLM"/>
    </source>
</evidence>
<protein>
    <recommendedName>
        <fullName evidence="3">FG-GAP repeat protein</fullName>
    </recommendedName>
</protein>
<dbReference type="PROSITE" id="PS51257">
    <property type="entry name" value="PROKAR_LIPOPROTEIN"/>
    <property type="match status" value="1"/>
</dbReference>
<dbReference type="Proteomes" id="UP000002247">
    <property type="component" value="Chromosome"/>
</dbReference>
<keyword evidence="2" id="KW-1185">Reference proteome</keyword>
<evidence type="ECO:0000313" key="1">
    <source>
        <dbReference type="EMBL" id="ADG97826.1"/>
    </source>
</evidence>
<accession>D6Z796</accession>
<dbReference type="EMBL" id="CP001958">
    <property type="protein sequence ID" value="ADG97826.1"/>
    <property type="molecule type" value="Genomic_DNA"/>
</dbReference>
<evidence type="ECO:0000313" key="2">
    <source>
        <dbReference type="Proteomes" id="UP000002247"/>
    </source>
</evidence>
<gene>
    <name evidence="1" type="ordered locus">Srot_1362</name>
</gene>
<reference evidence="1 2" key="1">
    <citation type="journal article" date="2010" name="Stand. Genomic Sci.">
        <title>Complete genome sequence of Segniliparus rotundus type strain (CDC 1076).</title>
        <authorList>
            <person name="Sikorski J."/>
            <person name="Lapidus A."/>
            <person name="Copeland A."/>
            <person name="Misra M."/>
            <person name="Glavina Del Rio T."/>
            <person name="Nolan M."/>
            <person name="Lucas S."/>
            <person name="Chen F."/>
            <person name="Tice H."/>
            <person name="Cheng J.F."/>
            <person name="Jando M."/>
            <person name="Schneider S."/>
            <person name="Bruce D."/>
            <person name="Goodwin L."/>
            <person name="Pitluck S."/>
            <person name="Liolios K."/>
            <person name="Mikhailova N."/>
            <person name="Pati A."/>
            <person name="Ivanova N."/>
            <person name="Mavromatis K."/>
            <person name="Chen A."/>
            <person name="Palaniappan K."/>
            <person name="Chertkov O."/>
            <person name="Land M."/>
            <person name="Hauser L."/>
            <person name="Chang Y.J."/>
            <person name="Jeffries C.D."/>
            <person name="Brettin T."/>
            <person name="Detter J.C."/>
            <person name="Han C."/>
            <person name="Rohde M."/>
            <person name="Goker M."/>
            <person name="Bristow J."/>
            <person name="Eisen J.A."/>
            <person name="Markowitz V."/>
            <person name="Hugenholtz P."/>
            <person name="Kyrpides N.C."/>
            <person name="Klenk H.P."/>
        </authorList>
    </citation>
    <scope>NUCLEOTIDE SEQUENCE [LARGE SCALE GENOMIC DNA]</scope>
    <source>
        <strain evidence="2">ATCC BAA-972 / CDC 1076 / CIP 108378 / DSM 44985 / JCM 13578</strain>
    </source>
</reference>
<dbReference type="OrthoDB" id="4760726at2"/>